<organism evidence="2 3">
    <name type="scientific">Amphritea pacifica</name>
    <dbReference type="NCBI Taxonomy" id="2811233"/>
    <lineage>
        <taxon>Bacteria</taxon>
        <taxon>Pseudomonadati</taxon>
        <taxon>Pseudomonadota</taxon>
        <taxon>Gammaproteobacteria</taxon>
        <taxon>Oceanospirillales</taxon>
        <taxon>Oceanospirillaceae</taxon>
        <taxon>Amphritea</taxon>
    </lineage>
</organism>
<accession>A0ABS2W603</accession>
<proteinExistence type="predicted"/>
<evidence type="ECO:0000313" key="3">
    <source>
        <dbReference type="Proteomes" id="UP000760472"/>
    </source>
</evidence>
<protein>
    <submittedName>
        <fullName evidence="2">PilZ domain-containing protein</fullName>
    </submittedName>
</protein>
<gene>
    <name evidence="2" type="ORF">JW498_07230</name>
</gene>
<reference evidence="2 3" key="1">
    <citation type="submission" date="2021-02" db="EMBL/GenBank/DDBJ databases">
        <title>A novel species of genus Amphritea isolated from a fishpond in China.</title>
        <authorList>
            <person name="Lu H."/>
        </authorList>
    </citation>
    <scope>NUCLEOTIDE SEQUENCE [LARGE SCALE GENOMIC DNA]</scope>
    <source>
        <strain evidence="2 3">RP18W</strain>
    </source>
</reference>
<evidence type="ECO:0000313" key="2">
    <source>
        <dbReference type="EMBL" id="MBN0987144.1"/>
    </source>
</evidence>
<comment type="caution">
    <text evidence="2">The sequence shown here is derived from an EMBL/GenBank/DDBJ whole genome shotgun (WGS) entry which is preliminary data.</text>
</comment>
<dbReference type="EMBL" id="JAFFZP010000008">
    <property type="protein sequence ID" value="MBN0987144.1"/>
    <property type="molecule type" value="Genomic_DNA"/>
</dbReference>
<dbReference type="InterPro" id="IPR009875">
    <property type="entry name" value="PilZ_domain"/>
</dbReference>
<dbReference type="Proteomes" id="UP000760472">
    <property type="component" value="Unassembled WGS sequence"/>
</dbReference>
<keyword evidence="3" id="KW-1185">Reference proteome</keyword>
<evidence type="ECO:0000259" key="1">
    <source>
        <dbReference type="Pfam" id="PF07238"/>
    </source>
</evidence>
<dbReference type="RefSeq" id="WP_205211275.1">
    <property type="nucleotide sequence ID" value="NZ_JAFFZO010000024.1"/>
</dbReference>
<dbReference type="Gene3D" id="2.40.10.220">
    <property type="entry name" value="predicted glycosyltransferase like domains"/>
    <property type="match status" value="1"/>
</dbReference>
<sequence length="190" mass="22125">MNQERRQYFRINGKVAVDYKIITEDEMQHGRLPTQFQVSPFFLLLTQLQEFSQDNSYQLRKIAQKDPLVATYLENMNNKIDAIAHAIAKSDVEFENLTTQEINLSEGGMSFYSKESIPLKSYLALKVVFEETYSGLLLYGQVLYSGEKNEQGQYKIGIEFSDMPESSRMIVARYILTSQTRERQQNDEQY</sequence>
<dbReference type="Pfam" id="PF07238">
    <property type="entry name" value="PilZ"/>
    <property type="match status" value="1"/>
</dbReference>
<name>A0ABS2W603_9GAMM</name>
<feature type="domain" description="PilZ" evidence="1">
    <location>
        <begin position="95"/>
        <end position="175"/>
    </location>
</feature>